<dbReference type="Gene3D" id="1.10.260.40">
    <property type="entry name" value="lambda repressor-like DNA-binding domains"/>
    <property type="match status" value="1"/>
</dbReference>
<evidence type="ECO:0000313" key="4">
    <source>
        <dbReference type="Proteomes" id="UP001209701"/>
    </source>
</evidence>
<feature type="domain" description="HTH cro/C1-type" evidence="2">
    <location>
        <begin position="15"/>
        <end position="70"/>
    </location>
</feature>
<organism evidence="3 4">
    <name type="scientific">Roseateles oligotrophus</name>
    <dbReference type="NCBI Taxonomy" id="1769250"/>
    <lineage>
        <taxon>Bacteria</taxon>
        <taxon>Pseudomonadati</taxon>
        <taxon>Pseudomonadota</taxon>
        <taxon>Betaproteobacteria</taxon>
        <taxon>Burkholderiales</taxon>
        <taxon>Sphaerotilaceae</taxon>
        <taxon>Roseateles</taxon>
    </lineage>
</organism>
<dbReference type="SUPFAM" id="SSF47413">
    <property type="entry name" value="lambda repressor-like DNA-binding domains"/>
    <property type="match status" value="1"/>
</dbReference>
<dbReference type="PROSITE" id="PS50943">
    <property type="entry name" value="HTH_CROC1"/>
    <property type="match status" value="1"/>
</dbReference>
<proteinExistence type="predicted"/>
<evidence type="ECO:0000259" key="2">
    <source>
        <dbReference type="PROSITE" id="PS50943"/>
    </source>
</evidence>
<sequence>MKHIIQSSKDLGFALRATRKSARVRLDDLAHTAGVSKQTAVNLEKGLSTVQLGKVLQLLAEVGLTLSVDLPESALPALQRVQREALERSLGSLGSDPDDRGSGSSVNTGSATE</sequence>
<protein>
    <recommendedName>
        <fullName evidence="2">HTH cro/C1-type domain-containing protein</fullName>
    </recommendedName>
</protein>
<dbReference type="InterPro" id="IPR010982">
    <property type="entry name" value="Lambda_DNA-bd_dom_sf"/>
</dbReference>
<name>A0ABT2YJH3_9BURK</name>
<dbReference type="EMBL" id="JAJIRN010000008">
    <property type="protein sequence ID" value="MCV2370222.1"/>
    <property type="molecule type" value="Genomic_DNA"/>
</dbReference>
<evidence type="ECO:0000256" key="1">
    <source>
        <dbReference type="SAM" id="MobiDB-lite"/>
    </source>
</evidence>
<dbReference type="Proteomes" id="UP001209701">
    <property type="component" value="Unassembled WGS sequence"/>
</dbReference>
<feature type="region of interest" description="Disordered" evidence="1">
    <location>
        <begin position="88"/>
        <end position="113"/>
    </location>
</feature>
<evidence type="ECO:0000313" key="3">
    <source>
        <dbReference type="EMBL" id="MCV2370222.1"/>
    </source>
</evidence>
<dbReference type="CDD" id="cd00093">
    <property type="entry name" value="HTH_XRE"/>
    <property type="match status" value="1"/>
</dbReference>
<keyword evidence="4" id="KW-1185">Reference proteome</keyword>
<gene>
    <name evidence="3" type="ORF">LNV07_19255</name>
</gene>
<comment type="caution">
    <text evidence="3">The sequence shown here is derived from an EMBL/GenBank/DDBJ whole genome shotgun (WGS) entry which is preliminary data.</text>
</comment>
<reference evidence="3 4" key="1">
    <citation type="submission" date="2021-11" db="EMBL/GenBank/DDBJ databases">
        <authorList>
            <person name="Liang Q."/>
            <person name="Mou H."/>
            <person name="Liu Z."/>
        </authorList>
    </citation>
    <scope>NUCLEOTIDE SEQUENCE [LARGE SCALE GENOMIC DNA]</scope>
    <source>
        <strain evidence="3 4">CHU3</strain>
    </source>
</reference>
<dbReference type="RefSeq" id="WP_263572799.1">
    <property type="nucleotide sequence ID" value="NZ_JAJIRN010000008.1"/>
</dbReference>
<dbReference type="InterPro" id="IPR001387">
    <property type="entry name" value="Cro/C1-type_HTH"/>
</dbReference>
<accession>A0ABT2YJH3</accession>